<protein>
    <recommendedName>
        <fullName evidence="11">Nitronate monooxygenase</fullName>
    </recommendedName>
    <alternativeName>
        <fullName evidence="9">Propionate 3-nitronate monooxygenase</fullName>
    </alternativeName>
</protein>
<comment type="catalytic activity">
    <reaction evidence="10">
        <text>3 propionate 3-nitronate + 3 O2 + H2O = 3 3-oxopropanoate + 2 nitrate + nitrite + H2O2 + 3 H(+)</text>
        <dbReference type="Rhea" id="RHEA:57332"/>
        <dbReference type="ChEBI" id="CHEBI:15377"/>
        <dbReference type="ChEBI" id="CHEBI:15378"/>
        <dbReference type="ChEBI" id="CHEBI:15379"/>
        <dbReference type="ChEBI" id="CHEBI:16240"/>
        <dbReference type="ChEBI" id="CHEBI:16301"/>
        <dbReference type="ChEBI" id="CHEBI:17632"/>
        <dbReference type="ChEBI" id="CHEBI:33190"/>
        <dbReference type="ChEBI" id="CHEBI:136067"/>
    </reaction>
</comment>
<reference evidence="12" key="1">
    <citation type="submission" date="2022-03" db="EMBL/GenBank/DDBJ databases">
        <title>Fererhizobium litorale gen. nov., sp. nov., isolated from sandy sediments of the Sea of Japan seashore.</title>
        <authorList>
            <person name="Romanenko L."/>
            <person name="Kurilenko V."/>
            <person name="Otstavnykh N."/>
            <person name="Svetashev V."/>
            <person name="Tekutyeva L."/>
            <person name="Isaeva M."/>
            <person name="Mikhailov V."/>
        </authorList>
    </citation>
    <scope>NUCLEOTIDE SEQUENCE</scope>
    <source>
        <strain evidence="12">KMM 9576</strain>
    </source>
</reference>
<dbReference type="PANTHER" id="PTHR42747">
    <property type="entry name" value="NITRONATE MONOOXYGENASE-RELATED"/>
    <property type="match status" value="1"/>
</dbReference>
<evidence type="ECO:0000256" key="8">
    <source>
        <dbReference type="ARBA" id="ARBA00023033"/>
    </source>
</evidence>
<dbReference type="SUPFAM" id="SSF51412">
    <property type="entry name" value="Inosine monophosphate dehydrogenase (IMPDH)"/>
    <property type="match status" value="1"/>
</dbReference>
<dbReference type="Proteomes" id="UP001161580">
    <property type="component" value="Unassembled WGS sequence"/>
</dbReference>
<evidence type="ECO:0000256" key="5">
    <source>
        <dbReference type="ARBA" id="ARBA00022643"/>
    </source>
</evidence>
<evidence type="ECO:0000256" key="4">
    <source>
        <dbReference type="ARBA" id="ARBA00022630"/>
    </source>
</evidence>
<keyword evidence="13" id="KW-1185">Reference proteome</keyword>
<evidence type="ECO:0000313" key="12">
    <source>
        <dbReference type="EMBL" id="MDI7922125.1"/>
    </source>
</evidence>
<dbReference type="RefSeq" id="WP_311789594.1">
    <property type="nucleotide sequence ID" value="NZ_JALDYY010000034.1"/>
</dbReference>
<proteinExistence type="inferred from homology"/>
<keyword evidence="7" id="KW-0560">Oxidoreductase</keyword>
<evidence type="ECO:0000256" key="10">
    <source>
        <dbReference type="ARBA" id="ARBA00049401"/>
    </source>
</evidence>
<keyword evidence="8 12" id="KW-0503">Monooxygenase</keyword>
<evidence type="ECO:0000256" key="7">
    <source>
        <dbReference type="ARBA" id="ARBA00023002"/>
    </source>
</evidence>
<evidence type="ECO:0000256" key="2">
    <source>
        <dbReference type="ARBA" id="ARBA00009881"/>
    </source>
</evidence>
<evidence type="ECO:0000256" key="6">
    <source>
        <dbReference type="ARBA" id="ARBA00022741"/>
    </source>
</evidence>
<dbReference type="FunFam" id="3.20.20.70:FF:000154">
    <property type="entry name" value="Probable nitronate monooxygenase"/>
    <property type="match status" value="1"/>
</dbReference>
<keyword evidence="4" id="KW-0285">Flavoprotein</keyword>
<dbReference type="Pfam" id="PF03060">
    <property type="entry name" value="NMO"/>
    <property type="match status" value="1"/>
</dbReference>
<comment type="cofactor">
    <cofactor evidence="1">
        <name>FMN</name>
        <dbReference type="ChEBI" id="CHEBI:58210"/>
    </cofactor>
</comment>
<evidence type="ECO:0000256" key="3">
    <source>
        <dbReference type="ARBA" id="ARBA00022575"/>
    </source>
</evidence>
<dbReference type="GO" id="GO:0018580">
    <property type="term" value="F:nitronate monooxygenase activity"/>
    <property type="evidence" value="ECO:0007669"/>
    <property type="project" value="InterPro"/>
</dbReference>
<gene>
    <name evidence="12" type="ORF">MRS75_08480</name>
</gene>
<evidence type="ECO:0000313" key="13">
    <source>
        <dbReference type="Proteomes" id="UP001161580"/>
    </source>
</evidence>
<accession>A0AAE3QDR9</accession>
<keyword evidence="6" id="KW-0547">Nucleotide-binding</keyword>
<evidence type="ECO:0000256" key="1">
    <source>
        <dbReference type="ARBA" id="ARBA00001917"/>
    </source>
</evidence>
<dbReference type="EMBL" id="JALDYZ010000003">
    <property type="protein sequence ID" value="MDI7922125.1"/>
    <property type="molecule type" value="Genomic_DNA"/>
</dbReference>
<dbReference type="GO" id="GO:0009636">
    <property type="term" value="P:response to toxic substance"/>
    <property type="evidence" value="ECO:0007669"/>
    <property type="project" value="UniProtKB-KW"/>
</dbReference>
<dbReference type="AlphaFoldDB" id="A0AAE3QDR9"/>
<evidence type="ECO:0000256" key="11">
    <source>
        <dbReference type="ARBA" id="ARBA00067136"/>
    </source>
</evidence>
<keyword evidence="5" id="KW-0288">FMN</keyword>
<dbReference type="InterPro" id="IPR013785">
    <property type="entry name" value="Aldolase_TIM"/>
</dbReference>
<dbReference type="CDD" id="cd04730">
    <property type="entry name" value="NPD_like"/>
    <property type="match status" value="1"/>
</dbReference>
<dbReference type="InterPro" id="IPR004136">
    <property type="entry name" value="NMO"/>
</dbReference>
<sequence length="374" mass="38995">MTSWRDRRILDLFGIDLPIIQAPMAGATSVEMVVATALAGGLGSLPSAQLNVDELKTAIRSIRASTRAPLNLNFFAHHAPPVDAVAQMRWRALLAPYYVELDLDPAAPVSGAGRAPFDAAFCEVVEEYRPEVVSFHFGLPDKALVDRVKAAGAKVVSSATTVAEAVWLETNGADAVIAMGAEAGGHRGNFLTQDMSTQVGTMALVPQVVDAVSVPVIAAGGISDGRGAAAALMLGASAVQIGTAYLFCPEAKIPAVHAQALANAADDSTAITNVFTGRPARGIVNRLVQELGPISKKVPPFPTAGAALSPIRAKAEMSSRNDFTNLWSGQAAKLAPRMSAFDLTRSLYEAALMVIEGRSCPDIGGTDRPPGSRS</sequence>
<organism evidence="12 13">
    <name type="scientific">Ferirhizobium litorale</name>
    <dbReference type="NCBI Taxonomy" id="2927786"/>
    <lineage>
        <taxon>Bacteria</taxon>
        <taxon>Pseudomonadati</taxon>
        <taxon>Pseudomonadota</taxon>
        <taxon>Alphaproteobacteria</taxon>
        <taxon>Hyphomicrobiales</taxon>
        <taxon>Rhizobiaceae</taxon>
        <taxon>Ferirhizobium</taxon>
    </lineage>
</organism>
<name>A0AAE3QDR9_9HYPH</name>
<comment type="caution">
    <text evidence="12">The sequence shown here is derived from an EMBL/GenBank/DDBJ whole genome shotgun (WGS) entry which is preliminary data.</text>
</comment>
<keyword evidence="3" id="KW-0216">Detoxification</keyword>
<dbReference type="PANTHER" id="PTHR42747:SF3">
    <property type="entry name" value="NITRONATE MONOOXYGENASE-RELATED"/>
    <property type="match status" value="1"/>
</dbReference>
<dbReference type="Gene3D" id="3.20.20.70">
    <property type="entry name" value="Aldolase class I"/>
    <property type="match status" value="1"/>
</dbReference>
<evidence type="ECO:0000256" key="9">
    <source>
        <dbReference type="ARBA" id="ARBA00031155"/>
    </source>
</evidence>
<comment type="similarity">
    <text evidence="2">Belongs to the nitronate monooxygenase family. NMO class I subfamily.</text>
</comment>
<dbReference type="GO" id="GO:0000166">
    <property type="term" value="F:nucleotide binding"/>
    <property type="evidence" value="ECO:0007669"/>
    <property type="project" value="UniProtKB-KW"/>
</dbReference>